<reference evidence="2" key="2">
    <citation type="submission" date="2018-05" db="EMBL/GenBank/DDBJ databases">
        <title>OmerRS3 (Oryza meridionalis Reference Sequence Version 3).</title>
        <authorList>
            <person name="Zhang J."/>
            <person name="Kudrna D."/>
            <person name="Lee S."/>
            <person name="Talag J."/>
            <person name="Welchert J."/>
            <person name="Wing R.A."/>
        </authorList>
    </citation>
    <scope>NUCLEOTIDE SEQUENCE [LARGE SCALE GENOMIC DNA]</scope>
    <source>
        <strain evidence="2">cv. OR44</strain>
    </source>
</reference>
<keyword evidence="3" id="KW-1185">Reference proteome</keyword>
<name>A0A0E0F575_9ORYZ</name>
<evidence type="ECO:0000256" key="1">
    <source>
        <dbReference type="SAM" id="MobiDB-lite"/>
    </source>
</evidence>
<dbReference type="HOGENOM" id="CLU_1889049_0_0_1"/>
<feature type="region of interest" description="Disordered" evidence="1">
    <location>
        <begin position="1"/>
        <end position="27"/>
    </location>
</feature>
<accession>A0A0E0F575</accession>
<proteinExistence type="predicted"/>
<dbReference type="EnsemblPlants" id="OMERI11G09780.1">
    <property type="protein sequence ID" value="OMERI11G09780.1"/>
    <property type="gene ID" value="OMERI11G09780"/>
</dbReference>
<dbReference type="Proteomes" id="UP000008021">
    <property type="component" value="Chromosome 11"/>
</dbReference>
<evidence type="ECO:0000313" key="3">
    <source>
        <dbReference type="Proteomes" id="UP000008021"/>
    </source>
</evidence>
<organism evidence="2">
    <name type="scientific">Oryza meridionalis</name>
    <dbReference type="NCBI Taxonomy" id="40149"/>
    <lineage>
        <taxon>Eukaryota</taxon>
        <taxon>Viridiplantae</taxon>
        <taxon>Streptophyta</taxon>
        <taxon>Embryophyta</taxon>
        <taxon>Tracheophyta</taxon>
        <taxon>Spermatophyta</taxon>
        <taxon>Magnoliopsida</taxon>
        <taxon>Liliopsida</taxon>
        <taxon>Poales</taxon>
        <taxon>Poaceae</taxon>
        <taxon>BOP clade</taxon>
        <taxon>Oryzoideae</taxon>
        <taxon>Oryzeae</taxon>
        <taxon>Oryzinae</taxon>
        <taxon>Oryza</taxon>
    </lineage>
</organism>
<protein>
    <submittedName>
        <fullName evidence="2">Uncharacterized protein</fullName>
    </submittedName>
</protein>
<dbReference type="Gramene" id="OMERI11G09780.1">
    <property type="protein sequence ID" value="OMERI11G09780.1"/>
    <property type="gene ID" value="OMERI11G09780"/>
</dbReference>
<sequence>MEEMESDEVEGSKVDIPDSCPSEEEDQEPAILLLTDKYSEIPHERQVCGKAEYAGEVGNNDNVNLGCDDIEGILTRAERGVVETRQDITLKLVEEEVTRPAYEWRNFAPVQLREKLETARRLLLANIRESDDPSS</sequence>
<dbReference type="AlphaFoldDB" id="A0A0E0F575"/>
<reference evidence="2" key="1">
    <citation type="submission" date="2015-04" db="UniProtKB">
        <authorList>
            <consortium name="EnsemblPlants"/>
        </authorList>
    </citation>
    <scope>IDENTIFICATION</scope>
</reference>
<evidence type="ECO:0000313" key="2">
    <source>
        <dbReference type="EnsemblPlants" id="OMERI11G09780.1"/>
    </source>
</evidence>